<dbReference type="SUPFAM" id="SSF56349">
    <property type="entry name" value="DNA breaking-rejoining enzymes"/>
    <property type="match status" value="1"/>
</dbReference>
<sequence>MEQDFPGGRQIIRQAFLARGTPASALDATLASLSEATINQYTRPLRLWWNFCKIKEINCFSPPFSLVLEFLSSSSLGRISYSSLNTYRAAISLISSNEIGSHPLIKRFFKGVSTLKPQTPRYDFIWDPSPVIAHLASMYPHEELSLELVSRKLATLLALTTAQRLQTLAAIRFSNIVFADSLVIKIPARLKTSKIGRPQPLLVFKPFLDKPELCIYSLTGSYIERTKELRPEDANSLFIAVRSPYNSVSAQTLGRWIKMELRAAGVNTAIFSAHSTRHASTSFAAGKGVSVDEIRRTAGWSKSSEVFAQFYNRPIIADQTFQSAILSSH</sequence>
<dbReference type="PANTHER" id="PTHR35617:SF3">
    <property type="entry name" value="CORE-BINDING (CB) DOMAIN-CONTAINING PROTEIN"/>
    <property type="match status" value="1"/>
</dbReference>
<dbReference type="EMBL" id="KQ978388">
    <property type="protein sequence ID" value="KYM94332.1"/>
    <property type="molecule type" value="Genomic_DNA"/>
</dbReference>
<organism evidence="4 5">
    <name type="scientific">Cyphomyrmex costatus</name>
    <dbReference type="NCBI Taxonomy" id="456900"/>
    <lineage>
        <taxon>Eukaryota</taxon>
        <taxon>Metazoa</taxon>
        <taxon>Ecdysozoa</taxon>
        <taxon>Arthropoda</taxon>
        <taxon>Hexapoda</taxon>
        <taxon>Insecta</taxon>
        <taxon>Pterygota</taxon>
        <taxon>Neoptera</taxon>
        <taxon>Endopterygota</taxon>
        <taxon>Hymenoptera</taxon>
        <taxon>Apocrita</taxon>
        <taxon>Aculeata</taxon>
        <taxon>Formicoidea</taxon>
        <taxon>Formicidae</taxon>
        <taxon>Myrmicinae</taxon>
        <taxon>Cyphomyrmex</taxon>
    </lineage>
</organism>
<dbReference type="Proteomes" id="UP000078542">
    <property type="component" value="Unassembled WGS sequence"/>
</dbReference>
<protein>
    <recommendedName>
        <fullName evidence="3">Tyr recombinase domain-containing protein</fullName>
    </recommendedName>
</protein>
<dbReference type="GO" id="GO:0003677">
    <property type="term" value="F:DNA binding"/>
    <property type="evidence" value="ECO:0007669"/>
    <property type="project" value="UniProtKB-KW"/>
</dbReference>
<evidence type="ECO:0000313" key="5">
    <source>
        <dbReference type="Proteomes" id="UP000078542"/>
    </source>
</evidence>
<accession>A0A151I840</accession>
<reference evidence="4 5" key="1">
    <citation type="submission" date="2016-03" db="EMBL/GenBank/DDBJ databases">
        <title>Cyphomyrmex costatus WGS genome.</title>
        <authorList>
            <person name="Nygaard S."/>
            <person name="Hu H."/>
            <person name="Boomsma J."/>
            <person name="Zhang G."/>
        </authorList>
    </citation>
    <scope>NUCLEOTIDE SEQUENCE [LARGE SCALE GENOMIC DNA]</scope>
    <source>
        <strain evidence="4">MS0001</strain>
        <tissue evidence="4">Whole body</tissue>
    </source>
</reference>
<evidence type="ECO:0000313" key="4">
    <source>
        <dbReference type="EMBL" id="KYM94332.1"/>
    </source>
</evidence>
<dbReference type="InterPro" id="IPR011010">
    <property type="entry name" value="DNA_brk_join_enz"/>
</dbReference>
<proteinExistence type="predicted"/>
<dbReference type="Gene3D" id="1.10.150.130">
    <property type="match status" value="1"/>
</dbReference>
<dbReference type="InterPro" id="IPR010998">
    <property type="entry name" value="Integrase_recombinase_N"/>
</dbReference>
<dbReference type="STRING" id="456900.A0A151I840"/>
<name>A0A151I840_9HYME</name>
<dbReference type="Pfam" id="PF00589">
    <property type="entry name" value="Phage_integrase"/>
    <property type="match status" value="1"/>
</dbReference>
<dbReference type="InterPro" id="IPR013762">
    <property type="entry name" value="Integrase-like_cat_sf"/>
</dbReference>
<dbReference type="Gene3D" id="1.10.443.10">
    <property type="entry name" value="Intergrase catalytic core"/>
    <property type="match status" value="1"/>
</dbReference>
<evidence type="ECO:0000256" key="2">
    <source>
        <dbReference type="ARBA" id="ARBA00023172"/>
    </source>
</evidence>
<evidence type="ECO:0000256" key="1">
    <source>
        <dbReference type="ARBA" id="ARBA00023125"/>
    </source>
</evidence>
<dbReference type="InterPro" id="IPR002104">
    <property type="entry name" value="Integrase_catalytic"/>
</dbReference>
<dbReference type="GO" id="GO:0015074">
    <property type="term" value="P:DNA integration"/>
    <property type="evidence" value="ECO:0007669"/>
    <property type="project" value="InterPro"/>
</dbReference>
<dbReference type="PROSITE" id="PS51898">
    <property type="entry name" value="TYR_RECOMBINASE"/>
    <property type="match status" value="1"/>
</dbReference>
<evidence type="ECO:0000259" key="3">
    <source>
        <dbReference type="PROSITE" id="PS51898"/>
    </source>
</evidence>
<dbReference type="AlphaFoldDB" id="A0A151I840"/>
<gene>
    <name evidence="4" type="ORF">ALC62_15034</name>
</gene>
<keyword evidence="2" id="KW-0233">DNA recombination</keyword>
<dbReference type="PANTHER" id="PTHR35617">
    <property type="entry name" value="PHAGE_INTEGRASE DOMAIN-CONTAINING PROTEIN"/>
    <property type="match status" value="1"/>
</dbReference>
<keyword evidence="1" id="KW-0238">DNA-binding</keyword>
<keyword evidence="5" id="KW-1185">Reference proteome</keyword>
<dbReference type="GO" id="GO:0006310">
    <property type="term" value="P:DNA recombination"/>
    <property type="evidence" value="ECO:0007669"/>
    <property type="project" value="UniProtKB-KW"/>
</dbReference>
<feature type="domain" description="Tyr recombinase" evidence="3">
    <location>
        <begin position="121"/>
        <end position="326"/>
    </location>
</feature>